<dbReference type="InterPro" id="IPR039536">
    <property type="entry name" value="TetR_C_Proteobacteria"/>
</dbReference>
<dbReference type="RefSeq" id="WP_067420594.1">
    <property type="nucleotide sequence ID" value="NZ_LZEX01000001.1"/>
</dbReference>
<accession>A0A1B8HPF3</accession>
<dbReference type="PANTHER" id="PTHR30055:SF119">
    <property type="entry name" value="NALC"/>
    <property type="match status" value="1"/>
</dbReference>
<protein>
    <submittedName>
        <fullName evidence="4">TetR family transcriptional regulator</fullName>
    </submittedName>
</protein>
<keyword evidence="1 2" id="KW-0238">DNA-binding</keyword>
<dbReference type="InterPro" id="IPR050109">
    <property type="entry name" value="HTH-type_TetR-like_transc_reg"/>
</dbReference>
<dbReference type="Gene3D" id="1.10.10.60">
    <property type="entry name" value="Homeodomain-like"/>
    <property type="match status" value="1"/>
</dbReference>
<evidence type="ECO:0000259" key="3">
    <source>
        <dbReference type="PROSITE" id="PS50977"/>
    </source>
</evidence>
<dbReference type="Pfam" id="PF14246">
    <property type="entry name" value="TetR_C_7"/>
    <property type="match status" value="1"/>
</dbReference>
<dbReference type="EMBL" id="LZEX01000001">
    <property type="protein sequence ID" value="OBU11375.1"/>
    <property type="molecule type" value="Genomic_DNA"/>
</dbReference>
<dbReference type="PROSITE" id="PS50977">
    <property type="entry name" value="HTH_TETR_2"/>
    <property type="match status" value="1"/>
</dbReference>
<evidence type="ECO:0000313" key="4">
    <source>
        <dbReference type="EMBL" id="OBU11375.1"/>
    </source>
</evidence>
<dbReference type="PANTHER" id="PTHR30055">
    <property type="entry name" value="HTH-TYPE TRANSCRIPTIONAL REGULATOR RUTR"/>
    <property type="match status" value="1"/>
</dbReference>
<name>A0A1B8HPF3_9GAMM</name>
<dbReference type="GO" id="GO:0000976">
    <property type="term" value="F:transcription cis-regulatory region binding"/>
    <property type="evidence" value="ECO:0007669"/>
    <property type="project" value="TreeGrafter"/>
</dbReference>
<dbReference type="InterPro" id="IPR009057">
    <property type="entry name" value="Homeodomain-like_sf"/>
</dbReference>
<feature type="DNA-binding region" description="H-T-H motif" evidence="2">
    <location>
        <begin position="36"/>
        <end position="55"/>
    </location>
</feature>
<evidence type="ECO:0000313" key="5">
    <source>
        <dbReference type="Proteomes" id="UP000092247"/>
    </source>
</evidence>
<dbReference type="PRINTS" id="PR00455">
    <property type="entry name" value="HTHTETR"/>
</dbReference>
<dbReference type="Gene3D" id="1.10.357.10">
    <property type="entry name" value="Tetracycline Repressor, domain 2"/>
    <property type="match status" value="1"/>
</dbReference>
<organism evidence="4 5">
    <name type="scientific">Morganella psychrotolerans</name>
    <dbReference type="NCBI Taxonomy" id="368603"/>
    <lineage>
        <taxon>Bacteria</taxon>
        <taxon>Pseudomonadati</taxon>
        <taxon>Pseudomonadota</taxon>
        <taxon>Gammaproteobacteria</taxon>
        <taxon>Enterobacterales</taxon>
        <taxon>Morganellaceae</taxon>
        <taxon>Morganella</taxon>
    </lineage>
</organism>
<dbReference type="Proteomes" id="UP000092247">
    <property type="component" value="Unassembled WGS sequence"/>
</dbReference>
<dbReference type="GO" id="GO:0003700">
    <property type="term" value="F:DNA-binding transcription factor activity"/>
    <property type="evidence" value="ECO:0007669"/>
    <property type="project" value="TreeGrafter"/>
</dbReference>
<gene>
    <name evidence="4" type="ORF">AYY17_01110</name>
</gene>
<reference evidence="4 5" key="1">
    <citation type="submission" date="2016-06" db="EMBL/GenBank/DDBJ databases">
        <authorList>
            <person name="Kjaerup R.B."/>
            <person name="Dalgaard T.S."/>
            <person name="Juul-Madsen H.R."/>
        </authorList>
    </citation>
    <scope>NUCLEOTIDE SEQUENCE [LARGE SCALE GENOMIC DNA]</scope>
    <source>
        <strain evidence="4 5">GCSL-Mp3</strain>
    </source>
</reference>
<dbReference type="SUPFAM" id="SSF46689">
    <property type="entry name" value="Homeodomain-like"/>
    <property type="match status" value="1"/>
</dbReference>
<evidence type="ECO:0000256" key="1">
    <source>
        <dbReference type="ARBA" id="ARBA00023125"/>
    </source>
</evidence>
<dbReference type="AlphaFoldDB" id="A0A1B8HPF3"/>
<dbReference type="Pfam" id="PF00440">
    <property type="entry name" value="TetR_N"/>
    <property type="match status" value="1"/>
</dbReference>
<feature type="domain" description="HTH tetR-type" evidence="3">
    <location>
        <begin position="13"/>
        <end position="73"/>
    </location>
</feature>
<sequence length="211" mass="23498">MSSSPSPLTPKGQRRRHAILAAAADVFILHGYEGTTLDMIIEQSGGSRSTLYTSFGGKEALFLAVIEHLICGIFEEENDTPDIAPEPEALLYDCGRRYLNSIVHPQSLGLYQLILAESQRFPQISEHFYQAGPLRTSQQLAARLKAIPGTDASQETLQAVAARFLEMLKADLYLPVFSQRHEKPTAEFIEKQLPLSVEITACYIRHHLTCQ</sequence>
<evidence type="ECO:0000256" key="2">
    <source>
        <dbReference type="PROSITE-ProRule" id="PRU00335"/>
    </source>
</evidence>
<comment type="caution">
    <text evidence="4">The sequence shown here is derived from an EMBL/GenBank/DDBJ whole genome shotgun (WGS) entry which is preliminary data.</text>
</comment>
<proteinExistence type="predicted"/>
<dbReference type="InterPro" id="IPR001647">
    <property type="entry name" value="HTH_TetR"/>
</dbReference>
<dbReference type="STRING" id="368603.AYY16_04935"/>